<organism evidence="5">
    <name type="scientific">Schizophyllum commune (strain H4-8 / FGSC 9210)</name>
    <name type="common">Split gill fungus</name>
    <dbReference type="NCBI Taxonomy" id="578458"/>
    <lineage>
        <taxon>Eukaryota</taxon>
        <taxon>Fungi</taxon>
        <taxon>Dikarya</taxon>
        <taxon>Basidiomycota</taxon>
        <taxon>Agaricomycotina</taxon>
        <taxon>Agaricomycetes</taxon>
        <taxon>Agaricomycetidae</taxon>
        <taxon>Agaricales</taxon>
        <taxon>Schizophyllaceae</taxon>
        <taxon>Schizophyllum</taxon>
    </lineage>
</organism>
<feature type="region of interest" description="Disordered" evidence="2">
    <location>
        <begin position="607"/>
        <end position="634"/>
    </location>
</feature>
<dbReference type="Gene3D" id="1.10.472.80">
    <property type="entry name" value="Ypt/Rab-GAP domain of gyp1p, domain 3"/>
    <property type="match status" value="1"/>
</dbReference>
<proteinExistence type="predicted"/>
<dbReference type="InterPro" id="IPR035969">
    <property type="entry name" value="Rab-GAP_TBC_sf"/>
</dbReference>
<gene>
    <name evidence="4" type="ORF">SCHCODRAFT_257136</name>
</gene>
<dbReference type="SUPFAM" id="SSF47923">
    <property type="entry name" value="Ypt/Rab-GAP domain of gyp1p"/>
    <property type="match status" value="2"/>
</dbReference>
<keyword evidence="1" id="KW-0175">Coiled coil</keyword>
<dbReference type="SMART" id="SM00164">
    <property type="entry name" value="TBC"/>
    <property type="match status" value="1"/>
</dbReference>
<evidence type="ECO:0000259" key="3">
    <source>
        <dbReference type="PROSITE" id="PS50086"/>
    </source>
</evidence>
<feature type="region of interest" description="Disordered" evidence="2">
    <location>
        <begin position="528"/>
        <end position="565"/>
    </location>
</feature>
<dbReference type="PANTHER" id="PTHR47219:SF20">
    <property type="entry name" value="TBC1 DOMAIN FAMILY MEMBER 2B"/>
    <property type="match status" value="1"/>
</dbReference>
<dbReference type="GO" id="GO:0005096">
    <property type="term" value="F:GTPase activator activity"/>
    <property type="evidence" value="ECO:0007669"/>
    <property type="project" value="TreeGrafter"/>
</dbReference>
<feature type="compositionally biased region" description="Polar residues" evidence="2">
    <location>
        <begin position="418"/>
        <end position="433"/>
    </location>
</feature>
<feature type="domain" description="Rab-GAP TBC" evidence="3">
    <location>
        <begin position="933"/>
        <end position="1110"/>
    </location>
</feature>
<dbReference type="EMBL" id="GL377306">
    <property type="protein sequence ID" value="EFI96794.1"/>
    <property type="molecule type" value="Genomic_DNA"/>
</dbReference>
<dbReference type="GO" id="GO:0031267">
    <property type="term" value="F:small GTPase binding"/>
    <property type="evidence" value="ECO:0007669"/>
    <property type="project" value="TreeGrafter"/>
</dbReference>
<dbReference type="HOGENOM" id="CLU_003165_0_0_1"/>
<dbReference type="PANTHER" id="PTHR47219">
    <property type="entry name" value="RAB GTPASE-ACTIVATING PROTEIN 1-LIKE"/>
    <property type="match status" value="1"/>
</dbReference>
<dbReference type="InParanoid" id="D8Q4H6"/>
<dbReference type="FunFam" id="1.10.8.270:FF:000026">
    <property type="entry name" value="TBC (Tre-2/Bub2/Cdc16) domain family"/>
    <property type="match status" value="1"/>
</dbReference>
<dbReference type="STRING" id="578458.D8Q4H6"/>
<evidence type="ECO:0000313" key="5">
    <source>
        <dbReference type="Proteomes" id="UP000007431"/>
    </source>
</evidence>
<dbReference type="Pfam" id="PF00566">
    <property type="entry name" value="RabGAP-TBC"/>
    <property type="match status" value="1"/>
</dbReference>
<reference evidence="4 5" key="1">
    <citation type="journal article" date="2010" name="Nat. Biotechnol.">
        <title>Genome sequence of the model mushroom Schizophyllum commune.</title>
        <authorList>
            <person name="Ohm R.A."/>
            <person name="de Jong J.F."/>
            <person name="Lugones L.G."/>
            <person name="Aerts A."/>
            <person name="Kothe E."/>
            <person name="Stajich J.E."/>
            <person name="de Vries R.P."/>
            <person name="Record E."/>
            <person name="Levasseur A."/>
            <person name="Baker S.E."/>
            <person name="Bartholomew K.A."/>
            <person name="Coutinho P.M."/>
            <person name="Erdmann S."/>
            <person name="Fowler T.J."/>
            <person name="Gathman A.C."/>
            <person name="Lombard V."/>
            <person name="Henrissat B."/>
            <person name="Knabe N."/>
            <person name="Kuees U."/>
            <person name="Lilly W.W."/>
            <person name="Lindquist E."/>
            <person name="Lucas S."/>
            <person name="Magnuson J.K."/>
            <person name="Piumi F."/>
            <person name="Raudaskoski M."/>
            <person name="Salamov A."/>
            <person name="Schmutz J."/>
            <person name="Schwarze F.W.M.R."/>
            <person name="vanKuyk P.A."/>
            <person name="Horton J.S."/>
            <person name="Grigoriev I.V."/>
            <person name="Woesten H.A.B."/>
        </authorList>
    </citation>
    <scope>NUCLEOTIDE SEQUENCE [LARGE SCALE GENOMIC DNA]</scope>
    <source>
        <strain evidence="5">H4-8 / FGSC 9210</strain>
    </source>
</reference>
<dbReference type="eggNOG" id="KOG2058">
    <property type="taxonomic scope" value="Eukaryota"/>
</dbReference>
<feature type="region of interest" description="Disordered" evidence="2">
    <location>
        <begin position="1"/>
        <end position="49"/>
    </location>
</feature>
<dbReference type="VEuPathDB" id="FungiDB:SCHCODRAFT_02626614"/>
<dbReference type="Proteomes" id="UP000007431">
    <property type="component" value="Unassembled WGS sequence"/>
</dbReference>
<feature type="compositionally biased region" description="Basic and acidic residues" evidence="2">
    <location>
        <begin position="528"/>
        <end position="538"/>
    </location>
</feature>
<keyword evidence="5" id="KW-1185">Reference proteome</keyword>
<feature type="region of interest" description="Disordered" evidence="2">
    <location>
        <begin position="410"/>
        <end position="446"/>
    </location>
</feature>
<dbReference type="InterPro" id="IPR000195">
    <property type="entry name" value="Rab-GAP-TBC_dom"/>
</dbReference>
<name>D8Q4H6_SCHCM</name>
<protein>
    <recommendedName>
        <fullName evidence="3">Rab-GAP TBC domain-containing protein</fullName>
    </recommendedName>
</protein>
<evidence type="ECO:0000256" key="2">
    <source>
        <dbReference type="SAM" id="MobiDB-lite"/>
    </source>
</evidence>
<feature type="region of interest" description="Disordered" evidence="2">
    <location>
        <begin position="64"/>
        <end position="89"/>
    </location>
</feature>
<feature type="region of interest" description="Disordered" evidence="2">
    <location>
        <begin position="283"/>
        <end position="322"/>
    </location>
</feature>
<dbReference type="PROSITE" id="PS50086">
    <property type="entry name" value="TBC_RABGAP"/>
    <property type="match status" value="1"/>
</dbReference>
<dbReference type="OMA" id="MREPGVF"/>
<feature type="coiled-coil region" evidence="1">
    <location>
        <begin position="183"/>
        <end position="218"/>
    </location>
</feature>
<dbReference type="Gene3D" id="1.10.8.270">
    <property type="entry name" value="putative rabgap domain of human tbc1 domain family member 14 like domains"/>
    <property type="match status" value="1"/>
</dbReference>
<dbReference type="InterPro" id="IPR050302">
    <property type="entry name" value="Rab_GAP_TBC_domain"/>
</dbReference>
<evidence type="ECO:0000313" key="4">
    <source>
        <dbReference type="EMBL" id="EFI96794.1"/>
    </source>
</evidence>
<dbReference type="AlphaFoldDB" id="D8Q4H6"/>
<sequence>MSSQSSTPVRSHPLSPDELPSSSRSRKSRSSSKQQAAGSSSTADLTTPSATYFSLKAQLEKDGGARWDGSVRGYSARTEKPKSAASGAAHDRLTTMWDRPAPLLFVNQQPAALPTSPPRTPRPGALVPSEVIDVNEASTPLAPQIVSTRWHEYSDEAIQAAISSFSEAETPAEVSRHPYHPVIRVLSQALHKVTRARVELEENRRLLLEREEERLQRAEDFLKGLDTPEQDVARRMMSALYPEKAEGMGGDEPVEEGEDRLQIRRQPSMRSLAESLCEALEDEVPLSQSIPQEPILSNMPPRKPDTESDAGADQRSVADSEDVFDDRASVISRTSSVGDWMGSWWGKGKRGRPEPVKATQSAPPATISEETERPRPTRRKSAKSVFGALGISILNPSISSNVARPQAVIETSAEDESAQTITLPSEGTASTPESRLMSPAVSTPAMPTMSRLTTEVLPDNTMIETTSSIEEAEEKPLLRQGASLRAIVNATRIMTGEPSSILEDQGRETGPLISRLAYELVRNARDTGLDLRKPQKERKDRRHPSRVVSETAVEEPASATSTVFPTSQGLDATMTLNRALRKQLQSGHRKAMAKGAAIMQPFSSPLFGSFSSQQQRKPSTQSGAAGTSASGQDTTLAAASIPPVKKPGSVPLESIIPAVAKPPTQYLSRTYTPLTSRDFQFSIPLPQSASRFSIYHDDNKPLTDRYGFMYDVSQYDVLLLIRAKECGSTAPACLTGVKIADREENNAWPEDEDGQLKETIDIVKENCQCDGSPDSAPVIAESPTAESVAPSLKSRSSSKSRRRSSTLVSSAVASSINTPATSILSVNTSTPRHACANTVRRLLDQLVEIHDQRQASRRKEWDAFVKQRRAARASAAKTHNSSASSGAAAILGLGTEIDEEELSHSEGLIGFAQLGLSANNSEKREFDRLVHGGIPLVYRAKVWLECSGALEMREPGLFQDLLAKEDASNESVMGEIAKDVGRTMPLNVFFGGDGAGVEKLRRVLIAYSRRNTSVGYCQGMNLITSTLLLVYGDEEDAFWVLAAIIERLLPEDFFSPSLLPSHQLPKLHNHLLDLGIDLPAICFSWFLSLFTDCLPVETLFRLWDVFMVNGLDVLFRVALAILKNNEQELLQCESISAVYVALESLPTRMWEADKLIQAAADLRSTVSHNDLVNKRNAHVAELIALVSSE</sequence>
<feature type="compositionally biased region" description="Low complexity" evidence="2">
    <location>
        <begin position="31"/>
        <end position="41"/>
    </location>
</feature>
<feature type="region of interest" description="Disordered" evidence="2">
    <location>
        <begin position="341"/>
        <end position="382"/>
    </location>
</feature>
<feature type="region of interest" description="Disordered" evidence="2">
    <location>
        <begin position="772"/>
        <end position="811"/>
    </location>
</feature>
<evidence type="ECO:0000256" key="1">
    <source>
        <dbReference type="SAM" id="Coils"/>
    </source>
</evidence>
<accession>D8Q4H6</accession>